<feature type="non-terminal residue" evidence="2">
    <location>
        <position position="61"/>
    </location>
</feature>
<dbReference type="AlphaFoldDB" id="A0ABD0K3I9"/>
<organism evidence="2 3">
    <name type="scientific">Batillaria attramentaria</name>
    <dbReference type="NCBI Taxonomy" id="370345"/>
    <lineage>
        <taxon>Eukaryota</taxon>
        <taxon>Metazoa</taxon>
        <taxon>Spiralia</taxon>
        <taxon>Lophotrochozoa</taxon>
        <taxon>Mollusca</taxon>
        <taxon>Gastropoda</taxon>
        <taxon>Caenogastropoda</taxon>
        <taxon>Sorbeoconcha</taxon>
        <taxon>Cerithioidea</taxon>
        <taxon>Batillariidae</taxon>
        <taxon>Batillaria</taxon>
    </lineage>
</organism>
<keyword evidence="3" id="KW-1185">Reference proteome</keyword>
<feature type="chain" id="PRO_5044763395" evidence="1">
    <location>
        <begin position="20"/>
        <end position="61"/>
    </location>
</feature>
<feature type="signal peptide" evidence="1">
    <location>
        <begin position="1"/>
        <end position="19"/>
    </location>
</feature>
<protein>
    <submittedName>
        <fullName evidence="2">Uncharacterized protein</fullName>
    </submittedName>
</protein>
<reference evidence="2 3" key="1">
    <citation type="journal article" date="2023" name="Sci. Data">
        <title>Genome assembly of the Korean intertidal mud-creeper Batillaria attramentaria.</title>
        <authorList>
            <person name="Patra A.K."/>
            <person name="Ho P.T."/>
            <person name="Jun S."/>
            <person name="Lee S.J."/>
            <person name="Kim Y."/>
            <person name="Won Y.J."/>
        </authorList>
    </citation>
    <scope>NUCLEOTIDE SEQUENCE [LARGE SCALE GENOMIC DNA]</scope>
    <source>
        <strain evidence="2">Wonlab-2016</strain>
    </source>
</reference>
<evidence type="ECO:0000313" key="2">
    <source>
        <dbReference type="EMBL" id="KAK7481834.1"/>
    </source>
</evidence>
<comment type="caution">
    <text evidence="2">The sequence shown here is derived from an EMBL/GenBank/DDBJ whole genome shotgun (WGS) entry which is preliminary data.</text>
</comment>
<accession>A0ABD0K3I9</accession>
<name>A0ABD0K3I9_9CAEN</name>
<keyword evidence="1" id="KW-0732">Signal</keyword>
<evidence type="ECO:0000313" key="3">
    <source>
        <dbReference type="Proteomes" id="UP001519460"/>
    </source>
</evidence>
<proteinExistence type="predicted"/>
<evidence type="ECO:0000256" key="1">
    <source>
        <dbReference type="SAM" id="SignalP"/>
    </source>
</evidence>
<dbReference type="EMBL" id="JACVVK020000255">
    <property type="protein sequence ID" value="KAK7481834.1"/>
    <property type="molecule type" value="Genomic_DNA"/>
</dbReference>
<dbReference type="Proteomes" id="UP001519460">
    <property type="component" value="Unassembled WGS sequence"/>
</dbReference>
<sequence length="61" mass="6617">MAYSGVVVVILCLSIGVFSAPVEERREKRSDDPSPLEAVVEKLSQQVASLTAEVADLKTRQ</sequence>
<gene>
    <name evidence="2" type="ORF">BaRGS_00026860</name>
</gene>